<evidence type="ECO:0000313" key="1">
    <source>
        <dbReference type="EMBL" id="KAG9991736.1"/>
    </source>
</evidence>
<reference evidence="1" key="2">
    <citation type="submission" date="2021-08" db="EMBL/GenBank/DDBJ databases">
        <authorList>
            <person name="Gostincar C."/>
            <person name="Sun X."/>
            <person name="Song Z."/>
            <person name="Gunde-Cimerman N."/>
        </authorList>
    </citation>
    <scope>NUCLEOTIDE SEQUENCE</scope>
    <source>
        <strain evidence="1">EXF-9298</strain>
    </source>
</reference>
<reference evidence="1" key="1">
    <citation type="journal article" date="2021" name="J Fungi (Basel)">
        <title>Virulence traits and population genomics of the black yeast Aureobasidium melanogenum.</title>
        <authorList>
            <person name="Cernosa A."/>
            <person name="Sun X."/>
            <person name="Gostincar C."/>
            <person name="Fang C."/>
            <person name="Gunde-Cimerman N."/>
            <person name="Song Z."/>
        </authorList>
    </citation>
    <scope>NUCLEOTIDE SEQUENCE</scope>
    <source>
        <strain evidence="1">EXF-9298</strain>
    </source>
</reference>
<organism evidence="1 2">
    <name type="scientific">Aureobasidium melanogenum</name>
    <name type="common">Aureobasidium pullulans var. melanogenum</name>
    <dbReference type="NCBI Taxonomy" id="46634"/>
    <lineage>
        <taxon>Eukaryota</taxon>
        <taxon>Fungi</taxon>
        <taxon>Dikarya</taxon>
        <taxon>Ascomycota</taxon>
        <taxon>Pezizomycotina</taxon>
        <taxon>Dothideomycetes</taxon>
        <taxon>Dothideomycetidae</taxon>
        <taxon>Dothideales</taxon>
        <taxon>Saccotheciaceae</taxon>
        <taxon>Aureobasidium</taxon>
    </lineage>
</organism>
<gene>
    <name evidence="1" type="ORF">KCU98_g131</name>
</gene>
<name>A0A9P8K3A7_AURME</name>
<proteinExistence type="predicted"/>
<accession>A0A9P8K3A7</accession>
<evidence type="ECO:0000313" key="2">
    <source>
        <dbReference type="Proteomes" id="UP000729357"/>
    </source>
</evidence>
<dbReference type="Proteomes" id="UP000729357">
    <property type="component" value="Unassembled WGS sequence"/>
</dbReference>
<dbReference type="AlphaFoldDB" id="A0A9P8K3A7"/>
<comment type="caution">
    <text evidence="1">The sequence shown here is derived from an EMBL/GenBank/DDBJ whole genome shotgun (WGS) entry which is preliminary data.</text>
</comment>
<keyword evidence="2" id="KW-1185">Reference proteome</keyword>
<protein>
    <submittedName>
        <fullName evidence="1">Uncharacterized protein</fullName>
    </submittedName>
</protein>
<feature type="non-terminal residue" evidence="1">
    <location>
        <position position="82"/>
    </location>
</feature>
<dbReference type="EMBL" id="JAHFXS010000001">
    <property type="protein sequence ID" value="KAG9991736.1"/>
    <property type="molecule type" value="Genomic_DNA"/>
</dbReference>
<sequence length="82" mass="8749">MGNRLASSPEQTQIVGHLYVISSSQTEAVVGPYAKNLEKNASTRGIVYASVDRIHAIPQASKKDAQTPSLLNQKGLSNLLVS</sequence>